<evidence type="ECO:0000256" key="7">
    <source>
        <dbReference type="ARBA" id="ARBA00023157"/>
    </source>
</evidence>
<dbReference type="GO" id="GO:0006589">
    <property type="term" value="P:octopamine biosynthetic process"/>
    <property type="evidence" value="ECO:0007669"/>
    <property type="project" value="TreeGrafter"/>
</dbReference>
<keyword evidence="5" id="KW-1133">Transmembrane helix</keyword>
<dbReference type="GO" id="GO:0005615">
    <property type="term" value="C:extracellular space"/>
    <property type="evidence" value="ECO:0007669"/>
    <property type="project" value="TreeGrafter"/>
</dbReference>
<dbReference type="FunFam" id="2.60.120.230:FF:000001">
    <property type="entry name" value="Monooxygenase, DBH-like 1"/>
    <property type="match status" value="1"/>
</dbReference>
<evidence type="ECO:0000313" key="10">
    <source>
        <dbReference type="EMBL" id="KAH0817338.1"/>
    </source>
</evidence>
<evidence type="ECO:0000313" key="11">
    <source>
        <dbReference type="Proteomes" id="UP000719412"/>
    </source>
</evidence>
<evidence type="ECO:0000256" key="3">
    <source>
        <dbReference type="ARBA" id="ARBA00010676"/>
    </source>
</evidence>
<keyword evidence="4" id="KW-0812">Transmembrane</keyword>
<organism evidence="10 11">
    <name type="scientific">Tenebrio molitor</name>
    <name type="common">Yellow mealworm beetle</name>
    <dbReference type="NCBI Taxonomy" id="7067"/>
    <lineage>
        <taxon>Eukaryota</taxon>
        <taxon>Metazoa</taxon>
        <taxon>Ecdysozoa</taxon>
        <taxon>Arthropoda</taxon>
        <taxon>Hexapoda</taxon>
        <taxon>Insecta</taxon>
        <taxon>Pterygota</taxon>
        <taxon>Neoptera</taxon>
        <taxon>Endopterygota</taxon>
        <taxon>Coleoptera</taxon>
        <taxon>Polyphaga</taxon>
        <taxon>Cucujiformia</taxon>
        <taxon>Tenebrionidae</taxon>
        <taxon>Tenebrio</taxon>
    </lineage>
</organism>
<dbReference type="GO" id="GO:0042420">
    <property type="term" value="P:dopamine catabolic process"/>
    <property type="evidence" value="ECO:0007669"/>
    <property type="project" value="TreeGrafter"/>
</dbReference>
<dbReference type="EMBL" id="JABDTM020019693">
    <property type="protein sequence ID" value="KAH0817338.1"/>
    <property type="molecule type" value="Genomic_DNA"/>
</dbReference>
<dbReference type="GO" id="GO:0030667">
    <property type="term" value="C:secretory granule membrane"/>
    <property type="evidence" value="ECO:0007669"/>
    <property type="project" value="TreeGrafter"/>
</dbReference>
<comment type="subcellular location">
    <subcellularLocation>
        <location evidence="2">Membrane</location>
    </subcellularLocation>
</comment>
<dbReference type="InterPro" id="IPR014784">
    <property type="entry name" value="Cu2_ascorb_mOase-like_C"/>
</dbReference>
<evidence type="ECO:0000256" key="1">
    <source>
        <dbReference type="ARBA" id="ARBA00001973"/>
    </source>
</evidence>
<evidence type="ECO:0000256" key="4">
    <source>
        <dbReference type="ARBA" id="ARBA00022692"/>
    </source>
</evidence>
<name>A0A8J6HPL6_TENMO</name>
<feature type="domain" description="Copper type II ascorbate-dependent monooxygenase C-terminal" evidence="9">
    <location>
        <begin position="1"/>
        <end position="142"/>
    </location>
</feature>
<comment type="similarity">
    <text evidence="3">Belongs to the copper type II ascorbate-dependent monooxygenase family.</text>
</comment>
<gene>
    <name evidence="10" type="ORF">GEV33_005454</name>
</gene>
<dbReference type="Gene3D" id="2.60.120.230">
    <property type="match status" value="1"/>
</dbReference>
<evidence type="ECO:0000256" key="8">
    <source>
        <dbReference type="ARBA" id="ARBA00023180"/>
    </source>
</evidence>
<dbReference type="Proteomes" id="UP000719412">
    <property type="component" value="Unassembled WGS sequence"/>
</dbReference>
<proteinExistence type="inferred from homology"/>
<keyword evidence="8" id="KW-0325">Glycoprotein</keyword>
<dbReference type="InterPro" id="IPR008977">
    <property type="entry name" value="PHM/PNGase_F_dom_sf"/>
</dbReference>
<protein>
    <recommendedName>
        <fullName evidence="9">Copper type II ascorbate-dependent monooxygenase C-terminal domain-containing protein</fullName>
    </recommendedName>
</protein>
<evidence type="ECO:0000259" key="9">
    <source>
        <dbReference type="Pfam" id="PF03712"/>
    </source>
</evidence>
<keyword evidence="11" id="KW-1185">Reference proteome</keyword>
<dbReference type="InterPro" id="IPR000945">
    <property type="entry name" value="DBH-like"/>
</dbReference>
<dbReference type="GO" id="GO:0004500">
    <property type="term" value="F:dopamine beta-monooxygenase activity"/>
    <property type="evidence" value="ECO:0007669"/>
    <property type="project" value="InterPro"/>
</dbReference>
<reference evidence="10" key="2">
    <citation type="submission" date="2021-08" db="EMBL/GenBank/DDBJ databases">
        <authorList>
            <person name="Eriksson T."/>
        </authorList>
    </citation>
    <scope>NUCLEOTIDE SEQUENCE</scope>
    <source>
        <strain evidence="10">Stoneville</strain>
        <tissue evidence="10">Whole head</tissue>
    </source>
</reference>
<dbReference type="InterPro" id="IPR024548">
    <property type="entry name" value="Cu2_monoox_C"/>
</dbReference>
<comment type="caution">
    <text evidence="10">The sequence shown here is derived from an EMBL/GenBank/DDBJ whole genome shotgun (WGS) entry which is preliminary data.</text>
</comment>
<evidence type="ECO:0000256" key="5">
    <source>
        <dbReference type="ARBA" id="ARBA00022989"/>
    </source>
</evidence>
<dbReference type="AlphaFoldDB" id="A0A8J6HPL6"/>
<evidence type="ECO:0000256" key="2">
    <source>
        <dbReference type="ARBA" id="ARBA00004370"/>
    </source>
</evidence>
<dbReference type="PANTHER" id="PTHR10157">
    <property type="entry name" value="DOPAMINE BETA HYDROXYLASE RELATED"/>
    <property type="match status" value="1"/>
</dbReference>
<dbReference type="GO" id="GO:0005507">
    <property type="term" value="F:copper ion binding"/>
    <property type="evidence" value="ECO:0007669"/>
    <property type="project" value="TreeGrafter"/>
</dbReference>
<keyword evidence="7" id="KW-1015">Disulfide bond</keyword>
<sequence length="220" mass="25053">MAIPPGQESFQLTGYCVSECTAVSLPPEGITIFGSQLHTHLAGIKVHTRHVRDGIEMTELNRDDHYSTHFQEIRKLKKPVKVLPGDALITQCDYNTEERENVTLGGFAITDEMCVNYVHYFPATDLEVCKSAISDQALNSYFNYMKQWENQNTSFRQGISDNYKAIRWNKMRVQLLTDVYKEAPLSMQCNMSSGDRFPGYWENTPVTPVLKPLPPPPRTC</sequence>
<dbReference type="SUPFAM" id="SSF49742">
    <property type="entry name" value="PHM/PNGase F"/>
    <property type="match status" value="1"/>
</dbReference>
<dbReference type="Pfam" id="PF03712">
    <property type="entry name" value="Cu2_monoox_C"/>
    <property type="match status" value="1"/>
</dbReference>
<reference evidence="10" key="1">
    <citation type="journal article" date="2020" name="J Insects Food Feed">
        <title>The yellow mealworm (Tenebrio molitor) genome: a resource for the emerging insects as food and feed industry.</title>
        <authorList>
            <person name="Eriksson T."/>
            <person name="Andere A."/>
            <person name="Kelstrup H."/>
            <person name="Emery V."/>
            <person name="Picard C."/>
        </authorList>
    </citation>
    <scope>NUCLEOTIDE SEQUENCE</scope>
    <source>
        <strain evidence="10">Stoneville</strain>
        <tissue evidence="10">Whole head</tissue>
    </source>
</reference>
<dbReference type="PANTHER" id="PTHR10157:SF29">
    <property type="entry name" value="DOPAMINE BETA-HYDROXYLASE"/>
    <property type="match status" value="1"/>
</dbReference>
<keyword evidence="6" id="KW-0472">Membrane</keyword>
<dbReference type="GO" id="GO:0042421">
    <property type="term" value="P:norepinephrine biosynthetic process"/>
    <property type="evidence" value="ECO:0007669"/>
    <property type="project" value="TreeGrafter"/>
</dbReference>
<evidence type="ECO:0000256" key="6">
    <source>
        <dbReference type="ARBA" id="ARBA00023136"/>
    </source>
</evidence>
<comment type="cofactor">
    <cofactor evidence="1">
        <name>Cu(2+)</name>
        <dbReference type="ChEBI" id="CHEBI:29036"/>
    </cofactor>
</comment>
<accession>A0A8J6HPL6</accession>